<proteinExistence type="predicted"/>
<feature type="compositionally biased region" description="Polar residues" evidence="1">
    <location>
        <begin position="1"/>
        <end position="15"/>
    </location>
</feature>
<keyword evidence="3" id="KW-1185">Reference proteome</keyword>
<gene>
    <name evidence="2" type="ORF">CSOJ01_15791</name>
</gene>
<protein>
    <submittedName>
        <fullName evidence="2">Uncharacterized protein</fullName>
    </submittedName>
</protein>
<evidence type="ECO:0000313" key="2">
    <source>
        <dbReference type="EMBL" id="KAF6784163.1"/>
    </source>
</evidence>
<feature type="region of interest" description="Disordered" evidence="1">
    <location>
        <begin position="1"/>
        <end position="32"/>
    </location>
</feature>
<comment type="caution">
    <text evidence="2">The sequence shown here is derived from an EMBL/GenBank/DDBJ whole genome shotgun (WGS) entry which is preliminary data.</text>
</comment>
<name>A0A8H6MI39_9PEZI</name>
<dbReference type="AlphaFoldDB" id="A0A8H6MI39"/>
<organism evidence="2 3">
    <name type="scientific">Colletotrichum sojae</name>
    <dbReference type="NCBI Taxonomy" id="2175907"/>
    <lineage>
        <taxon>Eukaryota</taxon>
        <taxon>Fungi</taxon>
        <taxon>Dikarya</taxon>
        <taxon>Ascomycota</taxon>
        <taxon>Pezizomycotina</taxon>
        <taxon>Sordariomycetes</taxon>
        <taxon>Hypocreomycetidae</taxon>
        <taxon>Glomerellales</taxon>
        <taxon>Glomerellaceae</taxon>
        <taxon>Colletotrichum</taxon>
        <taxon>Colletotrichum orchidearum species complex</taxon>
    </lineage>
</organism>
<accession>A0A8H6MI39</accession>
<evidence type="ECO:0000256" key="1">
    <source>
        <dbReference type="SAM" id="MobiDB-lite"/>
    </source>
</evidence>
<evidence type="ECO:0000313" key="3">
    <source>
        <dbReference type="Proteomes" id="UP000652219"/>
    </source>
</evidence>
<dbReference type="Proteomes" id="UP000652219">
    <property type="component" value="Unassembled WGS sequence"/>
</dbReference>
<sequence length="135" mass="15506">MASFDFSTPRRTGTSDSDDPVPSEGSYGSILSEDSYAATLETGIDDQFEEMLNEIKIIGNNRTILRQRKILSHEANRRDLNDTLRRTNWSPQMDQEYEDYKVKTKILSEAKKDQARSTGIAKDNRITDLVTRVWE</sequence>
<dbReference type="EMBL" id="WIGN01000766">
    <property type="protein sequence ID" value="KAF6784163.1"/>
    <property type="molecule type" value="Genomic_DNA"/>
</dbReference>
<reference evidence="2 3" key="1">
    <citation type="journal article" date="2020" name="Phytopathology">
        <title>Genome Sequence Resources of Colletotrichum truncatum, C. plurivorum, C. musicola, and C. sojae: Four Species Pathogenic to Soybean (Glycine max).</title>
        <authorList>
            <person name="Rogerio F."/>
            <person name="Boufleur T.R."/>
            <person name="Ciampi-Guillardi M."/>
            <person name="Sukno S.A."/>
            <person name="Thon M.R."/>
            <person name="Massola Junior N.S."/>
            <person name="Baroncelli R."/>
        </authorList>
    </citation>
    <scope>NUCLEOTIDE SEQUENCE [LARGE SCALE GENOMIC DNA]</scope>
    <source>
        <strain evidence="2 3">LFN0009</strain>
    </source>
</reference>